<protein>
    <submittedName>
        <fullName evidence="1">Uncharacterized protein</fullName>
    </submittedName>
</protein>
<sequence length="225" mass="25813">MHTLITGRLPDILLAPCIVELRTQNRDVNIDTFRAWLFNSGIKYTGFETTETSIHRAPIKAIVAFSNKDDANRLIEHAEKTRKGNLVWSDIIIPPVLKIQAPQIRSQSYSGGHESYASLTVAFSPAERPDGFEFEFESKALREERGIENNENWWSADLASSLAKKTADHLIHRFAASGRPESIRIQIQEILYRETFRWEWGAYYCLEQCLTEMLKDLNITAREAQ</sequence>
<dbReference type="HOGENOM" id="CLU_1228679_0_0_12"/>
<name>H2CG00_9LEPT</name>
<dbReference type="EMBL" id="JH597773">
    <property type="protein sequence ID" value="EHQ07848.1"/>
    <property type="molecule type" value="Genomic_DNA"/>
</dbReference>
<proteinExistence type="predicted"/>
<dbReference type="STRING" id="183.GCA_002009735_01203"/>
<gene>
    <name evidence="1" type="ORF">Lepil_3185</name>
</gene>
<evidence type="ECO:0000313" key="1">
    <source>
        <dbReference type="EMBL" id="EHQ07848.1"/>
    </source>
</evidence>
<reference evidence="1 2" key="1">
    <citation type="submission" date="2011-10" db="EMBL/GenBank/DDBJ databases">
        <title>The Improved High-Quality Draft genome of Leptonema illini DSM 21528.</title>
        <authorList>
            <consortium name="US DOE Joint Genome Institute (JGI-PGF)"/>
            <person name="Lucas S."/>
            <person name="Copeland A."/>
            <person name="Lapidus A."/>
            <person name="Glavina del Rio T."/>
            <person name="Dalin E."/>
            <person name="Tice H."/>
            <person name="Bruce D."/>
            <person name="Goodwin L."/>
            <person name="Pitluck S."/>
            <person name="Peters L."/>
            <person name="Mikhailova N."/>
            <person name="Held B."/>
            <person name="Kyrpides N."/>
            <person name="Mavromatis K."/>
            <person name="Ivanova N."/>
            <person name="Markowitz V."/>
            <person name="Cheng J.-F."/>
            <person name="Hugenholtz P."/>
            <person name="Woyke T."/>
            <person name="Wu D."/>
            <person name="Gronow S."/>
            <person name="Wellnitz S."/>
            <person name="Brambilla E.-M."/>
            <person name="Klenk H.-P."/>
            <person name="Eisen J.A."/>
        </authorList>
    </citation>
    <scope>NUCLEOTIDE SEQUENCE [LARGE SCALE GENOMIC DNA]</scope>
    <source>
        <strain evidence="1 2">DSM 21528</strain>
    </source>
</reference>
<dbReference type="RefSeq" id="WP_002774032.1">
    <property type="nucleotide sequence ID" value="NZ_JH597773.1"/>
</dbReference>
<keyword evidence="2" id="KW-1185">Reference proteome</keyword>
<accession>H2CG00</accession>
<organism evidence="1 2">
    <name type="scientific">Leptonema illini DSM 21528</name>
    <dbReference type="NCBI Taxonomy" id="929563"/>
    <lineage>
        <taxon>Bacteria</taxon>
        <taxon>Pseudomonadati</taxon>
        <taxon>Spirochaetota</taxon>
        <taxon>Spirochaetia</taxon>
        <taxon>Leptospirales</taxon>
        <taxon>Leptospiraceae</taxon>
        <taxon>Leptonema</taxon>
    </lineage>
</organism>
<dbReference type="Proteomes" id="UP000005737">
    <property type="component" value="Unassembled WGS sequence"/>
</dbReference>
<dbReference type="AlphaFoldDB" id="H2CG00"/>
<evidence type="ECO:0000313" key="2">
    <source>
        <dbReference type="Proteomes" id="UP000005737"/>
    </source>
</evidence>